<evidence type="ECO:0000256" key="3">
    <source>
        <dbReference type="SAM" id="Phobius"/>
    </source>
</evidence>
<feature type="transmembrane region" description="Helical" evidence="3">
    <location>
        <begin position="414"/>
        <end position="432"/>
    </location>
</feature>
<keyword evidence="3" id="KW-0812">Transmembrane</keyword>
<gene>
    <name evidence="5" type="ORF">PVBDA_1100120</name>
</gene>
<feature type="compositionally biased region" description="Basic and acidic residues" evidence="2">
    <location>
        <begin position="127"/>
        <end position="150"/>
    </location>
</feature>
<accession>A0A6V7SBA6</accession>
<evidence type="ECO:0000313" key="6">
    <source>
        <dbReference type="Proteomes" id="UP000515550"/>
    </source>
</evidence>
<keyword evidence="3" id="KW-0472">Membrane</keyword>
<evidence type="ECO:0000256" key="4">
    <source>
        <dbReference type="SAM" id="SignalP"/>
    </source>
</evidence>
<proteinExistence type="predicted"/>
<dbReference type="EMBL" id="LR865389">
    <property type="protein sequence ID" value="CAD2094655.1"/>
    <property type="molecule type" value="Genomic_DNA"/>
</dbReference>
<organism evidence="5 6">
    <name type="scientific">Plasmodium vinckei brucechwatti</name>
    <dbReference type="NCBI Taxonomy" id="119398"/>
    <lineage>
        <taxon>Eukaryota</taxon>
        <taxon>Sar</taxon>
        <taxon>Alveolata</taxon>
        <taxon>Apicomplexa</taxon>
        <taxon>Aconoidasida</taxon>
        <taxon>Haemosporida</taxon>
        <taxon>Plasmodiidae</taxon>
        <taxon>Plasmodium</taxon>
        <taxon>Plasmodium (Vinckeia)</taxon>
    </lineage>
</organism>
<keyword evidence="3" id="KW-1133">Transmembrane helix</keyword>
<sequence length="453" mass="52900">MLLFEIYSFILILLQWNKILVLHKHINNEAFKLVSSRLLGQSNVESYDGTNLKKAYVLHADKKESKLGSHNICVEPESITDLRVYKSKGSKDVHNELKNDKASTSQNNNELKNDKTSTSQNNNELKYQIKEDPIDDKNEDDKILDKKESNRQNLNNSKSNYLNLKSKCLNLKSKCLNLKSKCLNLKSNYLNSNKQYQKMYGEEVNLFGEEAKDVTETLNDLLDGKIENIKLLIEEILKKEFQRIKKRLDMLLKKDLENCELIKNKILENQIEKANILRDKLLEDKTICKKLKIEEINSIESLENSINNMGIRDRTKLKIKSLIQDYMDIDDSFVQVDIYNQIKKYIKNDINPGVFRKIIHTLKIQEGFDSIEKSKYYHKIKKSPLLLYIRRYVIFDVIVFVGTSQLIAKAPISIPIMIAILVVLFLIVKYGGNVKEFFQKLMQKKKKKKKMNH</sequence>
<evidence type="ECO:0000256" key="2">
    <source>
        <dbReference type="SAM" id="MobiDB-lite"/>
    </source>
</evidence>
<feature type="coiled-coil region" evidence="1">
    <location>
        <begin position="234"/>
        <end position="284"/>
    </location>
</feature>
<feature type="region of interest" description="Disordered" evidence="2">
    <location>
        <begin position="90"/>
        <end position="158"/>
    </location>
</feature>
<feature type="compositionally biased region" description="Basic and acidic residues" evidence="2">
    <location>
        <begin position="90"/>
        <end position="101"/>
    </location>
</feature>
<dbReference type="Proteomes" id="UP000515550">
    <property type="component" value="Chromosome PVBDA_11"/>
</dbReference>
<evidence type="ECO:0000256" key="1">
    <source>
        <dbReference type="SAM" id="Coils"/>
    </source>
</evidence>
<evidence type="ECO:0000313" key="5">
    <source>
        <dbReference type="EMBL" id="CAD2094655.1"/>
    </source>
</evidence>
<dbReference type="AlphaFoldDB" id="A0A6V7SBA6"/>
<protein>
    <submittedName>
        <fullName evidence="5">Uncharacterized protein</fullName>
    </submittedName>
</protein>
<feature type="signal peptide" evidence="4">
    <location>
        <begin position="1"/>
        <end position="21"/>
    </location>
</feature>
<reference evidence="5 6" key="1">
    <citation type="submission" date="2020-08" db="EMBL/GenBank/DDBJ databases">
        <authorList>
            <person name="Ramaprasad A."/>
        </authorList>
    </citation>
    <scope>NUCLEOTIDE SEQUENCE [LARGE SCALE GENOMIC DNA]</scope>
</reference>
<feature type="chain" id="PRO_5028437063" evidence="4">
    <location>
        <begin position="22"/>
        <end position="453"/>
    </location>
</feature>
<feature type="compositionally biased region" description="Polar residues" evidence="2">
    <location>
        <begin position="102"/>
        <end position="125"/>
    </location>
</feature>
<dbReference type="VEuPathDB" id="PlasmoDB:PVBDA_1100120"/>
<keyword evidence="4" id="KW-0732">Signal</keyword>
<keyword evidence="1" id="KW-0175">Coiled coil</keyword>
<name>A0A6V7SBA6_PLAVN</name>